<accession>A0A1B8HQU0</accession>
<evidence type="ECO:0000313" key="6">
    <source>
        <dbReference type="EMBL" id="OBU11802.1"/>
    </source>
</evidence>
<dbReference type="PANTHER" id="PTHR30629">
    <property type="entry name" value="PROPHAGE INTEGRASE"/>
    <property type="match status" value="1"/>
</dbReference>
<dbReference type="InterPro" id="IPR025166">
    <property type="entry name" value="Integrase_DNA_bind_dom"/>
</dbReference>
<dbReference type="InterPro" id="IPR038488">
    <property type="entry name" value="Integrase_DNA-bd_sf"/>
</dbReference>
<dbReference type="PANTHER" id="PTHR30629:SF2">
    <property type="entry name" value="PROPHAGE INTEGRASE INTS-RELATED"/>
    <property type="match status" value="1"/>
</dbReference>
<dbReference type="Gene3D" id="1.10.150.130">
    <property type="match status" value="1"/>
</dbReference>
<dbReference type="Gene3D" id="1.10.443.10">
    <property type="entry name" value="Intergrase catalytic core"/>
    <property type="match status" value="1"/>
</dbReference>
<protein>
    <submittedName>
        <fullName evidence="6">Integrase</fullName>
    </submittedName>
</protein>
<dbReference type="InterPro" id="IPR010998">
    <property type="entry name" value="Integrase_recombinase_N"/>
</dbReference>
<dbReference type="EMBL" id="LZEX01000001">
    <property type="protein sequence ID" value="OBU11802.1"/>
    <property type="molecule type" value="Genomic_DNA"/>
</dbReference>
<dbReference type="Pfam" id="PF13356">
    <property type="entry name" value="Arm-DNA-bind_3"/>
    <property type="match status" value="1"/>
</dbReference>
<dbReference type="Proteomes" id="UP000092247">
    <property type="component" value="Unassembled WGS sequence"/>
</dbReference>
<evidence type="ECO:0000313" key="7">
    <source>
        <dbReference type="Proteomes" id="UP000092247"/>
    </source>
</evidence>
<dbReference type="InterPro" id="IPR013762">
    <property type="entry name" value="Integrase-like_cat_sf"/>
</dbReference>
<feature type="domain" description="Tyr recombinase" evidence="5">
    <location>
        <begin position="201"/>
        <end position="387"/>
    </location>
</feature>
<organism evidence="6 7">
    <name type="scientific">Morganella psychrotolerans</name>
    <dbReference type="NCBI Taxonomy" id="368603"/>
    <lineage>
        <taxon>Bacteria</taxon>
        <taxon>Pseudomonadati</taxon>
        <taxon>Pseudomonadota</taxon>
        <taxon>Gammaproteobacteria</taxon>
        <taxon>Enterobacterales</taxon>
        <taxon>Morganellaceae</taxon>
        <taxon>Morganella</taxon>
    </lineage>
</organism>
<gene>
    <name evidence="6" type="ORF">AYY17_02045</name>
</gene>
<dbReference type="Gene3D" id="3.30.160.390">
    <property type="entry name" value="Integrase, DNA-binding domain"/>
    <property type="match status" value="1"/>
</dbReference>
<keyword evidence="3" id="KW-0238">DNA-binding</keyword>
<evidence type="ECO:0000256" key="4">
    <source>
        <dbReference type="ARBA" id="ARBA00023172"/>
    </source>
</evidence>
<reference evidence="6 7" key="1">
    <citation type="submission" date="2016-06" db="EMBL/GenBank/DDBJ databases">
        <authorList>
            <person name="Kjaerup R.B."/>
            <person name="Dalgaard T.S."/>
            <person name="Juul-Madsen H.R."/>
        </authorList>
    </citation>
    <scope>NUCLEOTIDE SEQUENCE [LARGE SCALE GENOMIC DNA]</scope>
    <source>
        <strain evidence="6 7">GCSL-Mp3</strain>
    </source>
</reference>
<dbReference type="InterPro" id="IPR011010">
    <property type="entry name" value="DNA_brk_join_enz"/>
</dbReference>
<evidence type="ECO:0000256" key="1">
    <source>
        <dbReference type="ARBA" id="ARBA00008857"/>
    </source>
</evidence>
<dbReference type="InterPro" id="IPR002104">
    <property type="entry name" value="Integrase_catalytic"/>
</dbReference>
<dbReference type="GO" id="GO:0015074">
    <property type="term" value="P:DNA integration"/>
    <property type="evidence" value="ECO:0007669"/>
    <property type="project" value="UniProtKB-KW"/>
</dbReference>
<comment type="similarity">
    <text evidence="1">Belongs to the 'phage' integrase family.</text>
</comment>
<evidence type="ECO:0000256" key="2">
    <source>
        <dbReference type="ARBA" id="ARBA00022908"/>
    </source>
</evidence>
<sequence>MALTDSWLRSASGKSAEKAVTKADRDGLSARVTPKGKVIFQFRYRWNGKAERMDIGTYPATSLKEARESALICRGELEQLRNPKVVRQMKVQLAVTARTTEAVIREWWEKSLKNKQVNAKQILRTFEIHVFPKIGSIPHNETDLYLWLSLVENVVKVYPAIGGKILQYAKLAHSWGIRRGIIKNSPLSDVTTADVGVIANQGDRALSEGELKVLFSLIDAPGYSLRNRYLVKLCLLFGCRVGELIKSKVSDFDFDTGVWVIPPENHKTGKKSKKPIVRPITKVAEEFIRGLISLNGGSNYILPSPSGGHMKPGGHIYISTLLNRKMASHFENYQTWSIHDLRKTMRTGVSDLTMPHVAEIMLGHKLPGVWQVYDKHTYLDAQREAYEKWWDKVTRIVYHSPNQECPAS</sequence>
<dbReference type="Pfam" id="PF00589">
    <property type="entry name" value="Phage_integrase"/>
    <property type="match status" value="1"/>
</dbReference>
<dbReference type="CDD" id="cd00801">
    <property type="entry name" value="INT_P4_C"/>
    <property type="match status" value="1"/>
</dbReference>
<keyword evidence="2" id="KW-0229">DNA integration</keyword>
<proteinExistence type="inferred from homology"/>
<dbReference type="GO" id="GO:0003677">
    <property type="term" value="F:DNA binding"/>
    <property type="evidence" value="ECO:0007669"/>
    <property type="project" value="UniProtKB-KW"/>
</dbReference>
<dbReference type="InterPro" id="IPR050808">
    <property type="entry name" value="Phage_Integrase"/>
</dbReference>
<name>A0A1B8HQU0_9GAMM</name>
<dbReference type="AlphaFoldDB" id="A0A1B8HQU0"/>
<keyword evidence="4" id="KW-0233">DNA recombination</keyword>
<evidence type="ECO:0000256" key="3">
    <source>
        <dbReference type="ARBA" id="ARBA00023125"/>
    </source>
</evidence>
<dbReference type="SUPFAM" id="SSF56349">
    <property type="entry name" value="DNA breaking-rejoining enzymes"/>
    <property type="match status" value="1"/>
</dbReference>
<evidence type="ECO:0000259" key="5">
    <source>
        <dbReference type="PROSITE" id="PS51898"/>
    </source>
</evidence>
<dbReference type="GO" id="GO:0006310">
    <property type="term" value="P:DNA recombination"/>
    <property type="evidence" value="ECO:0007669"/>
    <property type="project" value="UniProtKB-KW"/>
</dbReference>
<dbReference type="PROSITE" id="PS51898">
    <property type="entry name" value="TYR_RECOMBINASE"/>
    <property type="match status" value="1"/>
</dbReference>
<comment type="caution">
    <text evidence="6">The sequence shown here is derived from an EMBL/GenBank/DDBJ whole genome shotgun (WGS) entry which is preliminary data.</text>
</comment>